<reference evidence="1 2" key="1">
    <citation type="submission" date="2018-05" db="EMBL/GenBank/DDBJ databases">
        <title>Genomic Encyclopedia of Type Strains, Phase I: the one thousand microbial genomes (KMG-I) project.</title>
        <authorList>
            <person name="Kyrpides N."/>
        </authorList>
    </citation>
    <scope>NUCLEOTIDE SEQUENCE [LARGE SCALE GENOMIC DNA]</scope>
    <source>
        <strain evidence="1 2">DSM 15611</strain>
    </source>
</reference>
<gene>
    <name evidence="1" type="ORF">EJ73_01953</name>
</gene>
<dbReference type="PROSITE" id="PS51257">
    <property type="entry name" value="PROKAR_LIPOPROTEIN"/>
    <property type="match status" value="1"/>
</dbReference>
<dbReference type="EMBL" id="QJJX01000024">
    <property type="protein sequence ID" value="PXX21058.1"/>
    <property type="molecule type" value="Genomic_DNA"/>
</dbReference>
<accession>A0A318HRM3</accession>
<keyword evidence="2" id="KW-1185">Reference proteome</keyword>
<dbReference type="InterPro" id="IPR032299">
    <property type="entry name" value="DUF4843"/>
</dbReference>
<organism evidence="1 2">
    <name type="scientific">Hoylesella shahii DSM 15611 = JCM 12083</name>
    <dbReference type="NCBI Taxonomy" id="1122991"/>
    <lineage>
        <taxon>Bacteria</taxon>
        <taxon>Pseudomonadati</taxon>
        <taxon>Bacteroidota</taxon>
        <taxon>Bacteroidia</taxon>
        <taxon>Bacteroidales</taxon>
        <taxon>Prevotellaceae</taxon>
        <taxon>Hoylesella</taxon>
    </lineage>
</organism>
<sequence>MKTKIYVLLALIVTTTWLSSCEKKLMDYEGKDCLYFDVRRGQPWIEESKWAHYNFSEVAFGNITATDTLLTLKVKATGHLKDFDRPFNIIVVTDSTSAEANTEYEPLMQQYTIKAGETSTEVKIRIKKTARMNGDTLKIQLAIQPNEHFNLMFNNYGDYPGTYAPVPDKKFGHNQNAAIHNIFVDDVLTKPTGWYGSESGGYFGLFSPKKYRYIMMVTGTDINDFKTMVTMSFPRAQAISQEVAKHLLEAAQKEQPILDEDGTMMWVSYVNILGGTRGWAQFTKPEEYYNK</sequence>
<proteinExistence type="predicted"/>
<dbReference type="OrthoDB" id="1096291at2"/>
<dbReference type="Pfam" id="PF16132">
    <property type="entry name" value="DUF4843"/>
    <property type="match status" value="1"/>
</dbReference>
<evidence type="ECO:0000313" key="2">
    <source>
        <dbReference type="Proteomes" id="UP000248314"/>
    </source>
</evidence>
<protein>
    <submittedName>
        <fullName evidence="1">Uncharacterized protein DUF4843</fullName>
    </submittedName>
</protein>
<dbReference type="Gene3D" id="2.60.40.2030">
    <property type="match status" value="1"/>
</dbReference>
<evidence type="ECO:0000313" key="1">
    <source>
        <dbReference type="EMBL" id="PXX21058.1"/>
    </source>
</evidence>
<dbReference type="Proteomes" id="UP000248314">
    <property type="component" value="Unassembled WGS sequence"/>
</dbReference>
<dbReference type="STRING" id="1122991.GCA_000613445_01654"/>
<dbReference type="RefSeq" id="WP_044075799.1">
    <property type="nucleotide sequence ID" value="NZ_BAIZ01000019.1"/>
</dbReference>
<dbReference type="AlphaFoldDB" id="A0A318HRM3"/>
<comment type="caution">
    <text evidence="1">The sequence shown here is derived from an EMBL/GenBank/DDBJ whole genome shotgun (WGS) entry which is preliminary data.</text>
</comment>
<dbReference type="InterPro" id="IPR038081">
    <property type="entry name" value="CalX-like_sf"/>
</dbReference>
<name>A0A318HRM3_9BACT</name>